<keyword evidence="2" id="KW-0812">Transmembrane</keyword>
<dbReference type="EMBL" id="CP018221">
    <property type="protein sequence ID" value="API61011.1"/>
    <property type="molecule type" value="Genomic_DNA"/>
</dbReference>
<dbReference type="PANTHER" id="PTHR36985:SF1">
    <property type="entry name" value="TRANSLOCATION AND ASSEMBLY MODULE SUBUNIT TAMB"/>
    <property type="match status" value="1"/>
</dbReference>
<keyword evidence="4" id="KW-0472">Membrane</keyword>
<comment type="subcellular location">
    <subcellularLocation>
        <location evidence="1">Membrane</location>
        <topology evidence="1">Single-pass membrane protein</topology>
    </subcellularLocation>
</comment>
<sequence>MLWFGFGLASLALFAAALVVVLDTGPGRRFVADQIQRVALGSGLRMSIGRIEGSIYGRMTLRDVRLSDTEGMFADSPELTVDWRPAAWLANRLQINEFASPLIRLHRLPKLAPSERKDGAILPSFDIRVAKLQINRLWFGPRVAGEPRSGIIIGEADIRSGRALIQLAAKLRDGDDRFAFILDAEPDRDRFDLDAGMFAPSGGLTGRLLGLKQAMELRVTGDGSWQNWTGKANARVDDLHLLDLTLVMSKGQFDLSGTAAPTSLLSGKLQRLTAPRVFITSAAKLEARRLDLTASLRSAAIQIDSAGMLNLAESSFEGFSVNAVLLKPEALFPNMSGRDIRLRATVAGPFSAPTLEYTATSPFVAFDNTGFEQARLSGRATLVGDRKTIPVTFTARRVTGAGVEAEDILRNLRVDGPLFLQNNRLFSDRLAVRSDKVNGRGGLTLDLRTGVYAVMLDGKLNRYLIPGIGIVDVETRLKVVPGAPRGSMLTGTAKAWVRRLDNAFFRSITGGLPVIETSLARGPDRVIRFSNTRLSAPEIQLSGAGLRRTDGSFRFEARGRQDRYGALELDLDGPLSRPRVDLLLARPHLGAGLANVSIQLLPQDDGWRYTADGQSILGPFNSNGRLLSPPGQPFVIDVARLSVGGTTSSGVLRSATGGFSGTLALSGGGVSGQIALRPVNGVQRIDAELDIRRARFPGPPSIFIGRGSINAMAMLYPSGPTVNATVNARRLRYGRMLLSELTGSADIANGAGNVNAKLAGTANIPFSFDAKASFSPESITIGGSGSLENQPIRLVSPAVLAREKDDWVLRQVRVEFAGGTADLSGRWGHARMVDAKLNDIGLSMLNLFNPELGLSGRASGTISYSQAARGQLPKGRVALTVRNLSRAGLALTSTPFDLGVAALLDGRVGALRGVIRSKGQIVGRAQGRITPIPGDAEDPLLERLFAAPLFAQLRYNGPAEALWRLTGIETLDVSGPAAIAADIGGRFGEPEIRGVFRTSAARVESRVIGAVANQIKAEGRFNGSRLVIPRFTGVTPNKGSVSGNAVIELSAETGFGLDVLVNAENARVIDRDDLRADVTGPIRLKSDSSGGLISGKVRVDRARFRLGRAAAAAVPRMEVREVNRIASGEEDEEPARPWKLDIEASGRNQLMVTGLGLDSEWRADLQIGGDTNQMAISGTANLVRGAYEFAGKRFELTRGQIRFTGEYPPDPTLDIAAEANVQGLSATIRVTGTGLRPEITFASIPALPEDEVLSRLLFGTSVANLSAPEALQLAAAAASLRSGGRSAGNPLNKLGRAIGVDRIRVLPGNDQTGQGTTVAAGKYIGKRVYVEVASDAQGYSATQIEVELTRWLSVLSRVSTLGETSVNVKVSRDY</sequence>
<keyword evidence="3" id="KW-1133">Transmembrane helix</keyword>
<dbReference type="PANTHER" id="PTHR36985">
    <property type="entry name" value="TRANSLOCATION AND ASSEMBLY MODULE SUBUNIT TAMB"/>
    <property type="match status" value="1"/>
</dbReference>
<keyword evidence="7" id="KW-1185">Reference proteome</keyword>
<accession>A0A1L3ZZE7</accession>
<dbReference type="STRING" id="1921510.BSL82_07315"/>
<evidence type="ECO:0000256" key="2">
    <source>
        <dbReference type="ARBA" id="ARBA00022692"/>
    </source>
</evidence>
<evidence type="ECO:0000313" key="6">
    <source>
        <dbReference type="EMBL" id="API61011.1"/>
    </source>
</evidence>
<organism evidence="6 7">
    <name type="scientific">Tardibacter chloracetimidivorans</name>
    <dbReference type="NCBI Taxonomy" id="1921510"/>
    <lineage>
        <taxon>Bacteria</taxon>
        <taxon>Pseudomonadati</taxon>
        <taxon>Pseudomonadota</taxon>
        <taxon>Alphaproteobacteria</taxon>
        <taxon>Sphingomonadales</taxon>
        <taxon>Sphingomonadaceae</taxon>
        <taxon>Tardibacter</taxon>
    </lineage>
</organism>
<dbReference type="GO" id="GO:0005886">
    <property type="term" value="C:plasma membrane"/>
    <property type="evidence" value="ECO:0007669"/>
    <property type="project" value="InterPro"/>
</dbReference>
<dbReference type="KEGG" id="sphj:BSL82_07315"/>
<evidence type="ECO:0000256" key="1">
    <source>
        <dbReference type="ARBA" id="ARBA00004167"/>
    </source>
</evidence>
<protein>
    <recommendedName>
        <fullName evidence="5">Translocation and assembly module TamB C-terminal domain-containing protein</fullName>
    </recommendedName>
</protein>
<dbReference type="Proteomes" id="UP000182063">
    <property type="component" value="Chromosome"/>
</dbReference>
<evidence type="ECO:0000256" key="4">
    <source>
        <dbReference type="ARBA" id="ARBA00023136"/>
    </source>
</evidence>
<reference evidence="7" key="1">
    <citation type="submission" date="2016-11" db="EMBL/GenBank/DDBJ databases">
        <title>Complete Genome Sequence of alachlor-degrading Sphingomonas sp. strain JJ-A5.</title>
        <authorList>
            <person name="Lee H."/>
            <person name="Ka J.-O."/>
        </authorList>
    </citation>
    <scope>NUCLEOTIDE SEQUENCE [LARGE SCALE GENOMIC DNA]</scope>
    <source>
        <strain evidence="7">JJ-A5</strain>
    </source>
</reference>
<evidence type="ECO:0000256" key="3">
    <source>
        <dbReference type="ARBA" id="ARBA00022989"/>
    </source>
</evidence>
<dbReference type="Pfam" id="PF04357">
    <property type="entry name" value="TamB"/>
    <property type="match status" value="1"/>
</dbReference>
<dbReference type="InterPro" id="IPR007452">
    <property type="entry name" value="TamB_C"/>
</dbReference>
<evidence type="ECO:0000313" key="7">
    <source>
        <dbReference type="Proteomes" id="UP000182063"/>
    </source>
</evidence>
<dbReference type="GO" id="GO:0009306">
    <property type="term" value="P:protein secretion"/>
    <property type="evidence" value="ECO:0007669"/>
    <property type="project" value="InterPro"/>
</dbReference>
<feature type="domain" description="Translocation and assembly module TamB C-terminal" evidence="5">
    <location>
        <begin position="1032"/>
        <end position="1373"/>
    </location>
</feature>
<evidence type="ECO:0000259" key="5">
    <source>
        <dbReference type="Pfam" id="PF04357"/>
    </source>
</evidence>
<proteinExistence type="predicted"/>
<name>A0A1L3ZZE7_9SPHN</name>
<gene>
    <name evidence="6" type="ORF">BSL82_07315</name>
</gene>